<evidence type="ECO:0000256" key="9">
    <source>
        <dbReference type="ARBA" id="ARBA00023316"/>
    </source>
</evidence>
<comment type="caution">
    <text evidence="15">The sequence shown here is derived from an EMBL/GenBank/DDBJ whole genome shotgun (WGS) entry which is preliminary data.</text>
</comment>
<evidence type="ECO:0000259" key="12">
    <source>
        <dbReference type="Pfam" id="PF01225"/>
    </source>
</evidence>
<dbReference type="GO" id="GO:0071555">
    <property type="term" value="P:cell wall organization"/>
    <property type="evidence" value="ECO:0007669"/>
    <property type="project" value="UniProtKB-KW"/>
</dbReference>
<dbReference type="Gene3D" id="3.40.1190.10">
    <property type="entry name" value="Mur-like, catalytic domain"/>
    <property type="match status" value="1"/>
</dbReference>
<evidence type="ECO:0000256" key="8">
    <source>
        <dbReference type="ARBA" id="ARBA00023306"/>
    </source>
</evidence>
<dbReference type="GO" id="GO:0008766">
    <property type="term" value="F:UDP-N-acetylmuramoylalanyl-D-glutamyl-2,6-diaminopimelate-D-alanyl-D-alanine ligase activity"/>
    <property type="evidence" value="ECO:0007669"/>
    <property type="project" value="RHEA"/>
</dbReference>
<dbReference type="Pfam" id="PF01225">
    <property type="entry name" value="Mur_ligase"/>
    <property type="match status" value="1"/>
</dbReference>
<dbReference type="SUPFAM" id="SSF53623">
    <property type="entry name" value="MurD-like peptide ligases, catalytic domain"/>
    <property type="match status" value="1"/>
</dbReference>
<keyword evidence="8 10" id="KW-0131">Cell cycle</keyword>
<keyword evidence="6 10" id="KW-0133">Cell shape</keyword>
<proteinExistence type="inferred from homology"/>
<name>A0A1E5L1A5_9ENTE</name>
<dbReference type="InterPro" id="IPR004101">
    <property type="entry name" value="Mur_ligase_C"/>
</dbReference>
<dbReference type="OrthoDB" id="9801978at2"/>
<keyword evidence="4 10" id="KW-0547">Nucleotide-binding</keyword>
<evidence type="ECO:0000313" key="15">
    <source>
        <dbReference type="EMBL" id="OEH83920.1"/>
    </source>
</evidence>
<dbReference type="SUPFAM" id="SSF63418">
    <property type="entry name" value="MurE/MurF N-terminal domain"/>
    <property type="match status" value="1"/>
</dbReference>
<dbReference type="InterPro" id="IPR051046">
    <property type="entry name" value="MurCDEF_CellWall_CoF430Synth"/>
</dbReference>
<keyword evidence="5 10" id="KW-0067">ATP-binding</keyword>
<dbReference type="EC" id="6.3.2.10" evidence="10 11"/>
<evidence type="ECO:0000256" key="4">
    <source>
        <dbReference type="ARBA" id="ARBA00022741"/>
    </source>
</evidence>
<comment type="function">
    <text evidence="10 11">Involved in cell wall formation. Catalyzes the final step in the synthesis of UDP-N-acetylmuramoyl-pentapeptide, the precursor of murein.</text>
</comment>
<sequence>MELTFWEIAQAVQATNDWKKWPNFEVVGVEFDSRKMKLGDLFVPLKGESDGHKFINGAIEKGAKATFWSWSEDLAPEGFPIIQVEDTLSAMQELAVYYVLKKAPSVIAITGSNGKTTTKDMTEAVLSEKFHTYKTQGNYNNDIGLPYTILQMPDNTEKLILEMGMDHAGEISFLSKLARPEVAAITMIGEAHVENLGSREGIAQTKMEIVAGLSLNGLLIVPENEPLLLPILKNVTQKVETFGLEKDADYTAETITLEKEKTIFRVKGLDSLFSIPVPGSYNVTNALIAIAIGRWYGLTEAEITRGLASFQLTKNRTEWLKSPEGIEILSDVYNANPTAMGLVLESFCQMPTTGNRVAVLGDMLELGPDEGEMHRSMSAFLNPSEISTVFVYGEVMKELYLELVGKYSPENLFYFTKEEKRELIDKLKTTLKANDMVVLKASNGMGLNQVVSELTS</sequence>
<keyword evidence="1 10" id="KW-0963">Cytoplasm</keyword>
<dbReference type="UniPathway" id="UPA00219"/>
<comment type="pathway">
    <text evidence="10 11">Cell wall biogenesis; peptidoglycan biosynthesis.</text>
</comment>
<dbReference type="Pfam" id="PF08245">
    <property type="entry name" value="Mur_ligase_M"/>
    <property type="match status" value="1"/>
</dbReference>
<dbReference type="EMBL" id="MIEK01000001">
    <property type="protein sequence ID" value="OEH83920.1"/>
    <property type="molecule type" value="Genomic_DNA"/>
</dbReference>
<dbReference type="InterPro" id="IPR013221">
    <property type="entry name" value="Mur_ligase_cen"/>
</dbReference>
<dbReference type="InterPro" id="IPR005863">
    <property type="entry name" value="UDP-N-AcMur_synth"/>
</dbReference>
<comment type="subcellular location">
    <subcellularLocation>
        <location evidence="10 11">Cytoplasm</location>
    </subcellularLocation>
</comment>
<evidence type="ECO:0000256" key="6">
    <source>
        <dbReference type="ARBA" id="ARBA00022960"/>
    </source>
</evidence>
<keyword evidence="2 10" id="KW-0436">Ligase</keyword>
<evidence type="ECO:0000256" key="11">
    <source>
        <dbReference type="RuleBase" id="RU004136"/>
    </source>
</evidence>
<gene>
    <name evidence="10" type="primary">murF</name>
    <name evidence="15" type="ORF">BCR26_00145</name>
</gene>
<keyword evidence="7 10" id="KW-0573">Peptidoglycan synthesis</keyword>
<dbReference type="SUPFAM" id="SSF53244">
    <property type="entry name" value="MurD-like peptide ligases, peptide-binding domain"/>
    <property type="match status" value="1"/>
</dbReference>
<comment type="catalytic activity">
    <reaction evidence="11">
        <text>D-alanyl-D-alanine + UDP-N-acetyl-alpha-D-muramoyl-L-alanyl-gamma-D-glutamyl-meso-2,6-diaminopimelate + ATP = UDP-N-acetyl-alpha-D-muramoyl-L-alanyl-gamma-D-glutamyl-meso-2,6-diaminopimeloyl-D-alanyl-D-alanine + ADP + phosphate + H(+)</text>
        <dbReference type="Rhea" id="RHEA:28374"/>
        <dbReference type="ChEBI" id="CHEBI:15378"/>
        <dbReference type="ChEBI" id="CHEBI:30616"/>
        <dbReference type="ChEBI" id="CHEBI:43474"/>
        <dbReference type="ChEBI" id="CHEBI:57822"/>
        <dbReference type="ChEBI" id="CHEBI:61386"/>
        <dbReference type="ChEBI" id="CHEBI:83905"/>
        <dbReference type="ChEBI" id="CHEBI:456216"/>
        <dbReference type="EC" id="6.3.2.10"/>
    </reaction>
</comment>
<dbReference type="Pfam" id="PF02875">
    <property type="entry name" value="Mur_ligase_C"/>
    <property type="match status" value="1"/>
</dbReference>
<evidence type="ECO:0000256" key="1">
    <source>
        <dbReference type="ARBA" id="ARBA00022490"/>
    </source>
</evidence>
<keyword evidence="3 10" id="KW-0132">Cell division</keyword>
<dbReference type="NCBIfam" id="TIGR01143">
    <property type="entry name" value="murF"/>
    <property type="match status" value="1"/>
</dbReference>
<organism evidence="15 16">
    <name type="scientific">Enterococcus rivorum</name>
    <dbReference type="NCBI Taxonomy" id="762845"/>
    <lineage>
        <taxon>Bacteria</taxon>
        <taxon>Bacillati</taxon>
        <taxon>Bacillota</taxon>
        <taxon>Bacilli</taxon>
        <taxon>Lactobacillales</taxon>
        <taxon>Enterococcaceae</taxon>
        <taxon>Enterococcus</taxon>
    </lineage>
</organism>
<feature type="binding site" evidence="10">
    <location>
        <begin position="111"/>
        <end position="117"/>
    </location>
    <ligand>
        <name>ATP</name>
        <dbReference type="ChEBI" id="CHEBI:30616"/>
    </ligand>
</feature>
<dbReference type="STRING" id="762845.BCR26_00145"/>
<dbReference type="InterPro" id="IPR036615">
    <property type="entry name" value="Mur_ligase_C_dom_sf"/>
</dbReference>
<dbReference type="RefSeq" id="WP_069696931.1">
    <property type="nucleotide sequence ID" value="NZ_JAGGMA010000011.1"/>
</dbReference>
<dbReference type="PANTHER" id="PTHR43024:SF1">
    <property type="entry name" value="UDP-N-ACETYLMURAMOYL-TRIPEPTIDE--D-ALANYL-D-ALANINE LIGASE"/>
    <property type="match status" value="1"/>
</dbReference>
<evidence type="ECO:0000256" key="7">
    <source>
        <dbReference type="ARBA" id="ARBA00022984"/>
    </source>
</evidence>
<protein>
    <recommendedName>
        <fullName evidence="10 11">UDP-N-acetylmuramoyl-tripeptide--D-alanyl-D-alanine ligase</fullName>
        <ecNumber evidence="10 11">6.3.2.10</ecNumber>
    </recommendedName>
    <alternativeName>
        <fullName evidence="10">D-alanyl-D-alanine-adding enzyme</fullName>
    </alternativeName>
</protein>
<dbReference type="PANTHER" id="PTHR43024">
    <property type="entry name" value="UDP-N-ACETYLMURAMOYL-TRIPEPTIDE--D-ALANYL-D-ALANINE LIGASE"/>
    <property type="match status" value="1"/>
</dbReference>
<accession>A0A1E5L1A5</accession>
<dbReference type="GO" id="GO:0008360">
    <property type="term" value="P:regulation of cell shape"/>
    <property type="evidence" value="ECO:0007669"/>
    <property type="project" value="UniProtKB-KW"/>
</dbReference>
<evidence type="ECO:0000256" key="3">
    <source>
        <dbReference type="ARBA" id="ARBA00022618"/>
    </source>
</evidence>
<dbReference type="Gene3D" id="3.40.1390.10">
    <property type="entry name" value="MurE/MurF, N-terminal domain"/>
    <property type="match status" value="1"/>
</dbReference>
<dbReference type="InterPro" id="IPR035911">
    <property type="entry name" value="MurE/MurF_N"/>
</dbReference>
<dbReference type="Proteomes" id="UP000095256">
    <property type="component" value="Unassembled WGS sequence"/>
</dbReference>
<evidence type="ECO:0000256" key="5">
    <source>
        <dbReference type="ARBA" id="ARBA00022840"/>
    </source>
</evidence>
<comment type="similarity">
    <text evidence="10">Belongs to the MurCDEF family. MurF subfamily.</text>
</comment>
<dbReference type="GO" id="GO:0005524">
    <property type="term" value="F:ATP binding"/>
    <property type="evidence" value="ECO:0007669"/>
    <property type="project" value="UniProtKB-UniRule"/>
</dbReference>
<dbReference type="GO" id="GO:0047480">
    <property type="term" value="F:UDP-N-acetylmuramoyl-tripeptide-D-alanyl-D-alanine ligase activity"/>
    <property type="evidence" value="ECO:0007669"/>
    <property type="project" value="UniProtKB-UniRule"/>
</dbReference>
<keyword evidence="9 10" id="KW-0961">Cell wall biogenesis/degradation</keyword>
<evidence type="ECO:0000256" key="10">
    <source>
        <dbReference type="HAMAP-Rule" id="MF_02019"/>
    </source>
</evidence>
<dbReference type="HAMAP" id="MF_02019">
    <property type="entry name" value="MurF"/>
    <property type="match status" value="1"/>
</dbReference>
<dbReference type="AlphaFoldDB" id="A0A1E5L1A5"/>
<evidence type="ECO:0000259" key="14">
    <source>
        <dbReference type="Pfam" id="PF08245"/>
    </source>
</evidence>
<dbReference type="Gene3D" id="3.90.190.20">
    <property type="entry name" value="Mur ligase, C-terminal domain"/>
    <property type="match status" value="1"/>
</dbReference>
<comment type="catalytic activity">
    <reaction evidence="10">
        <text>UDP-N-acetyl-alpha-D-muramoyl-L-alanyl-gamma-D-glutamyl-L-lysine + D-alanyl-D-alanine + ATP = UDP-N-acetyl-alpha-D-muramoyl-L-alanyl-gamma-D-glutamyl-L-lysyl-D-alanyl-D-alanine + ADP + phosphate + H(+)</text>
        <dbReference type="Rhea" id="RHEA:16085"/>
        <dbReference type="ChEBI" id="CHEBI:15378"/>
        <dbReference type="ChEBI" id="CHEBI:30616"/>
        <dbReference type="ChEBI" id="CHEBI:43474"/>
        <dbReference type="ChEBI" id="CHEBI:57822"/>
        <dbReference type="ChEBI" id="CHEBI:70758"/>
        <dbReference type="ChEBI" id="CHEBI:83903"/>
        <dbReference type="ChEBI" id="CHEBI:456216"/>
        <dbReference type="EC" id="6.3.2.10"/>
    </reaction>
</comment>
<keyword evidence="16" id="KW-1185">Reference proteome</keyword>
<evidence type="ECO:0000256" key="2">
    <source>
        <dbReference type="ARBA" id="ARBA00022598"/>
    </source>
</evidence>
<feature type="domain" description="Mur ligase C-terminal" evidence="13">
    <location>
        <begin position="316"/>
        <end position="442"/>
    </location>
</feature>
<evidence type="ECO:0000259" key="13">
    <source>
        <dbReference type="Pfam" id="PF02875"/>
    </source>
</evidence>
<reference evidence="15 16" key="1">
    <citation type="submission" date="2016-09" db="EMBL/GenBank/DDBJ databases">
        <authorList>
            <person name="Capua I."/>
            <person name="De Benedictis P."/>
            <person name="Joannis T."/>
            <person name="Lombin L.H."/>
            <person name="Cattoli G."/>
        </authorList>
    </citation>
    <scope>NUCLEOTIDE SEQUENCE [LARGE SCALE GENOMIC DNA]</scope>
    <source>
        <strain evidence="15 16">LMG 25899</strain>
    </source>
</reference>
<dbReference type="GO" id="GO:0009252">
    <property type="term" value="P:peptidoglycan biosynthetic process"/>
    <property type="evidence" value="ECO:0007669"/>
    <property type="project" value="UniProtKB-UniRule"/>
</dbReference>
<dbReference type="InterPro" id="IPR036565">
    <property type="entry name" value="Mur-like_cat_sf"/>
</dbReference>
<feature type="domain" description="Mur ligase N-terminal catalytic" evidence="12">
    <location>
        <begin position="26"/>
        <end position="95"/>
    </location>
</feature>
<dbReference type="GO" id="GO:0005737">
    <property type="term" value="C:cytoplasm"/>
    <property type="evidence" value="ECO:0007669"/>
    <property type="project" value="UniProtKB-SubCell"/>
</dbReference>
<feature type="domain" description="Mur ligase central" evidence="14">
    <location>
        <begin position="109"/>
        <end position="292"/>
    </location>
</feature>
<dbReference type="GO" id="GO:0051301">
    <property type="term" value="P:cell division"/>
    <property type="evidence" value="ECO:0007669"/>
    <property type="project" value="UniProtKB-KW"/>
</dbReference>
<evidence type="ECO:0000313" key="16">
    <source>
        <dbReference type="Proteomes" id="UP000095256"/>
    </source>
</evidence>
<dbReference type="InterPro" id="IPR000713">
    <property type="entry name" value="Mur_ligase_N"/>
</dbReference>